<dbReference type="EMBL" id="ARYL01000004">
    <property type="protein sequence ID" value="KDA03731.1"/>
    <property type="molecule type" value="Genomic_DNA"/>
</dbReference>
<comment type="caution">
    <text evidence="2">The sequence shown here is derived from an EMBL/GenBank/DDBJ whole genome shotgun (WGS) entry which is preliminary data.</text>
</comment>
<dbReference type="Proteomes" id="UP000024942">
    <property type="component" value="Unassembled WGS sequence"/>
</dbReference>
<reference evidence="2 3" key="1">
    <citation type="journal article" date="2014" name="Antonie Van Leeuwenhoek">
        <title>Hyphomonas beringensis sp. nov. and Hyphomonas chukchiensis sp. nov., isolated from surface seawater of the Bering Sea and Chukchi Sea.</title>
        <authorList>
            <person name="Li C."/>
            <person name="Lai Q."/>
            <person name="Li G."/>
            <person name="Dong C."/>
            <person name="Wang J."/>
            <person name="Liao Y."/>
            <person name="Shao Z."/>
        </authorList>
    </citation>
    <scope>NUCLEOTIDE SEQUENCE [LARGE SCALE GENOMIC DNA]</scope>
    <source>
        <strain evidence="2 3">SCH89</strain>
    </source>
</reference>
<evidence type="ECO:0000313" key="2">
    <source>
        <dbReference type="EMBL" id="KDA03731.1"/>
    </source>
</evidence>
<dbReference type="STRING" id="1280953.HOC_04602"/>
<accession>A0A059GA83</accession>
<feature type="transmembrane region" description="Helical" evidence="1">
    <location>
        <begin position="48"/>
        <end position="72"/>
    </location>
</feature>
<evidence type="ECO:0000313" key="3">
    <source>
        <dbReference type="Proteomes" id="UP000024942"/>
    </source>
</evidence>
<sequence>MSEDRHSFAKQLASGGAIFGGLIAWQIFEHMLEKPEASPSQLGGVAAASVILGILVGTPIGGGLGFGIGWLLDKMNIKL</sequence>
<evidence type="ECO:0000256" key="1">
    <source>
        <dbReference type="SAM" id="Phobius"/>
    </source>
</evidence>
<name>A0A059GA83_9PROT</name>
<proteinExistence type="predicted"/>
<dbReference type="AlphaFoldDB" id="A0A059GA83"/>
<protein>
    <submittedName>
        <fullName evidence="2">Uncharacterized protein</fullName>
    </submittedName>
</protein>
<keyword evidence="1" id="KW-0472">Membrane</keyword>
<keyword evidence="1" id="KW-1133">Transmembrane helix</keyword>
<keyword evidence="3" id="KW-1185">Reference proteome</keyword>
<dbReference type="PATRIC" id="fig|1280953.3.peg.930"/>
<dbReference type="RefSeq" id="WP_035536145.1">
    <property type="nucleotide sequence ID" value="NZ_ARYL01000004.1"/>
</dbReference>
<organism evidence="2 3">
    <name type="scientific">Hyphomonas oceanitis SCH89</name>
    <dbReference type="NCBI Taxonomy" id="1280953"/>
    <lineage>
        <taxon>Bacteria</taxon>
        <taxon>Pseudomonadati</taxon>
        <taxon>Pseudomonadota</taxon>
        <taxon>Alphaproteobacteria</taxon>
        <taxon>Hyphomonadales</taxon>
        <taxon>Hyphomonadaceae</taxon>
        <taxon>Hyphomonas</taxon>
    </lineage>
</organism>
<feature type="transmembrane region" description="Helical" evidence="1">
    <location>
        <begin position="12"/>
        <end position="28"/>
    </location>
</feature>
<keyword evidence="1" id="KW-0812">Transmembrane</keyword>
<gene>
    <name evidence="2" type="ORF">HOC_04602</name>
</gene>